<organism evidence="2 3">
    <name type="scientific">Roseimicrobium gellanilyticum</name>
    <dbReference type="NCBI Taxonomy" id="748857"/>
    <lineage>
        <taxon>Bacteria</taxon>
        <taxon>Pseudomonadati</taxon>
        <taxon>Verrucomicrobiota</taxon>
        <taxon>Verrucomicrobiia</taxon>
        <taxon>Verrucomicrobiales</taxon>
        <taxon>Verrucomicrobiaceae</taxon>
        <taxon>Roseimicrobium</taxon>
    </lineage>
</organism>
<dbReference type="PROSITE" id="PS51257">
    <property type="entry name" value="PROKAR_LIPOPROTEIN"/>
    <property type="match status" value="1"/>
</dbReference>
<evidence type="ECO:0000313" key="3">
    <source>
        <dbReference type="Proteomes" id="UP000253426"/>
    </source>
</evidence>
<keyword evidence="1" id="KW-0472">Membrane</keyword>
<evidence type="ECO:0000313" key="2">
    <source>
        <dbReference type="EMBL" id="RBP37277.1"/>
    </source>
</evidence>
<name>A0A366H5D2_9BACT</name>
<comment type="caution">
    <text evidence="2">The sequence shown here is derived from an EMBL/GenBank/DDBJ whole genome shotgun (WGS) entry which is preliminary data.</text>
</comment>
<dbReference type="Proteomes" id="UP000253426">
    <property type="component" value="Unassembled WGS sequence"/>
</dbReference>
<keyword evidence="1" id="KW-1133">Transmembrane helix</keyword>
<dbReference type="EMBL" id="QNRR01000014">
    <property type="protein sequence ID" value="RBP37277.1"/>
    <property type="molecule type" value="Genomic_DNA"/>
</dbReference>
<keyword evidence="1" id="KW-0812">Transmembrane</keyword>
<accession>A0A366H5D2</accession>
<evidence type="ECO:0000256" key="1">
    <source>
        <dbReference type="SAM" id="Phobius"/>
    </source>
</evidence>
<dbReference type="OrthoDB" id="185306at2"/>
<feature type="transmembrane region" description="Helical" evidence="1">
    <location>
        <begin position="40"/>
        <end position="65"/>
    </location>
</feature>
<reference evidence="2 3" key="1">
    <citation type="submission" date="2018-06" db="EMBL/GenBank/DDBJ databases">
        <title>Genomic Encyclopedia of Type Strains, Phase IV (KMG-IV): sequencing the most valuable type-strain genomes for metagenomic binning, comparative biology and taxonomic classification.</title>
        <authorList>
            <person name="Goeker M."/>
        </authorList>
    </citation>
    <scope>NUCLEOTIDE SEQUENCE [LARGE SCALE GENOMIC DNA]</scope>
    <source>
        <strain evidence="2 3">DSM 25532</strain>
    </source>
</reference>
<protein>
    <submittedName>
        <fullName evidence="2">Uncharacterized protein</fullName>
    </submittedName>
</protein>
<keyword evidence="3" id="KW-1185">Reference proteome</keyword>
<dbReference type="RefSeq" id="WP_113961509.1">
    <property type="nucleotide sequence ID" value="NZ_QNRR01000014.1"/>
</dbReference>
<sequence>MSKVLIIIGLLVFAYACRTFNNRWLAKLGWLAVLVSTYLGGYFLAGNSHLWGGFALSLWVLFPWVEIVGRVRKLRFPLHSEVRHRFPPSREIFPDLDLITTEVEESGFDKADDAGWKWEATDHFVRIFYHSAKKLQATVSVAQQEGFVFSHASLTSRTKEGMTFVTTNYPFSFTMKLAPQQRLQRCDSAETFDEMLVAHDSFLEKHGVKPEAIATQDPDTLHTTLETDLSEQINHNLTAGVIIREGADHFRYSWRGCFYLWFQVVKDMIRV</sequence>
<proteinExistence type="predicted"/>
<dbReference type="AlphaFoldDB" id="A0A366H5D2"/>
<gene>
    <name evidence="2" type="ORF">DES53_11415</name>
</gene>